<dbReference type="Pfam" id="PF08327">
    <property type="entry name" value="AHSA1"/>
    <property type="match status" value="1"/>
</dbReference>
<reference evidence="3 4" key="1">
    <citation type="submission" date="2019-12" db="EMBL/GenBank/DDBJ databases">
        <title>Complete genome sequence of Algicella marina strain 9Alg 56(T) isolated from the red alga Tichocarpus crinitus.</title>
        <authorList>
            <person name="Kim S.-G."/>
            <person name="Nedashkovskaya O.I."/>
        </authorList>
    </citation>
    <scope>NUCLEOTIDE SEQUENCE [LARGE SCALE GENOMIC DNA]</scope>
    <source>
        <strain evidence="3 4">9Alg 56</strain>
    </source>
</reference>
<evidence type="ECO:0000256" key="1">
    <source>
        <dbReference type="ARBA" id="ARBA00006817"/>
    </source>
</evidence>
<accession>A0A6P1T4F4</accession>
<dbReference type="InterPro" id="IPR023393">
    <property type="entry name" value="START-like_dom_sf"/>
</dbReference>
<dbReference type="EMBL" id="CP046620">
    <property type="protein sequence ID" value="QHQ36580.1"/>
    <property type="molecule type" value="Genomic_DNA"/>
</dbReference>
<dbReference type="RefSeq" id="WP_161863126.1">
    <property type="nucleotide sequence ID" value="NZ_CP046620.1"/>
</dbReference>
<sequence length="154" mass="17701">MELDPKTDLKLERTIAAPRQLLWECWTTPEHIKHFFVPKPHKVTSCEINLRVGGRFNTTFDVEGNEMTNDGVWLEIEDGYKLAFTDSYTEGWKPKADPFMTAIILLEDIDGGTKYTAIARHRSEEARQTHEDMGFYDGWGTVVDQLEAYAQSID</sequence>
<dbReference type="AlphaFoldDB" id="A0A6P1T4F4"/>
<dbReference type="Gene3D" id="3.30.530.20">
    <property type="match status" value="1"/>
</dbReference>
<evidence type="ECO:0000313" key="4">
    <source>
        <dbReference type="Proteomes" id="UP000464495"/>
    </source>
</evidence>
<dbReference type="KEGG" id="amaq:GO499_16070"/>
<keyword evidence="4" id="KW-1185">Reference proteome</keyword>
<comment type="similarity">
    <text evidence="1">Belongs to the AHA1 family.</text>
</comment>
<proteinExistence type="inferred from homology"/>
<evidence type="ECO:0000313" key="3">
    <source>
        <dbReference type="EMBL" id="QHQ36580.1"/>
    </source>
</evidence>
<protein>
    <submittedName>
        <fullName evidence="3">Polyketide cyclase</fullName>
    </submittedName>
</protein>
<name>A0A6P1T4F4_9RHOB</name>
<gene>
    <name evidence="3" type="ORF">GO499_16070</name>
</gene>
<dbReference type="SUPFAM" id="SSF55961">
    <property type="entry name" value="Bet v1-like"/>
    <property type="match status" value="1"/>
</dbReference>
<organism evidence="3 4">
    <name type="scientific">Algicella marina</name>
    <dbReference type="NCBI Taxonomy" id="2683284"/>
    <lineage>
        <taxon>Bacteria</taxon>
        <taxon>Pseudomonadati</taxon>
        <taxon>Pseudomonadota</taxon>
        <taxon>Alphaproteobacteria</taxon>
        <taxon>Rhodobacterales</taxon>
        <taxon>Paracoccaceae</taxon>
        <taxon>Algicella</taxon>
    </lineage>
</organism>
<dbReference type="InterPro" id="IPR013538">
    <property type="entry name" value="ASHA1/2-like_C"/>
</dbReference>
<dbReference type="CDD" id="cd08896">
    <property type="entry name" value="SRPBCC_CalC_Aha1-like_3"/>
    <property type="match status" value="1"/>
</dbReference>
<evidence type="ECO:0000259" key="2">
    <source>
        <dbReference type="Pfam" id="PF08327"/>
    </source>
</evidence>
<dbReference type="Proteomes" id="UP000464495">
    <property type="component" value="Chromosome"/>
</dbReference>
<feature type="domain" description="Activator of Hsp90 ATPase homologue 1/2-like C-terminal" evidence="2">
    <location>
        <begin position="17"/>
        <end position="150"/>
    </location>
</feature>